<gene>
    <name evidence="2" type="ORF">M407DRAFT_20885</name>
</gene>
<evidence type="ECO:0000313" key="3">
    <source>
        <dbReference type="Proteomes" id="UP000054248"/>
    </source>
</evidence>
<name>A0A0C3QP77_9AGAM</name>
<dbReference type="AlphaFoldDB" id="A0A0C3QP77"/>
<evidence type="ECO:0000256" key="1">
    <source>
        <dbReference type="SAM" id="MobiDB-lite"/>
    </source>
</evidence>
<dbReference type="HOGENOM" id="CLU_2529132_0_0_1"/>
<proteinExistence type="predicted"/>
<accession>A0A0C3QP77</accession>
<dbReference type="EMBL" id="KN822976">
    <property type="protein sequence ID" value="KIO30026.1"/>
    <property type="molecule type" value="Genomic_DNA"/>
</dbReference>
<protein>
    <submittedName>
        <fullName evidence="2">Uncharacterized protein</fullName>
    </submittedName>
</protein>
<reference evidence="2 3" key="1">
    <citation type="submission" date="2014-04" db="EMBL/GenBank/DDBJ databases">
        <authorList>
            <consortium name="DOE Joint Genome Institute"/>
            <person name="Kuo A."/>
            <person name="Girlanda M."/>
            <person name="Perotto S."/>
            <person name="Kohler A."/>
            <person name="Nagy L.G."/>
            <person name="Floudas D."/>
            <person name="Copeland A."/>
            <person name="Barry K.W."/>
            <person name="Cichocki N."/>
            <person name="Veneault-Fourrey C."/>
            <person name="LaButti K."/>
            <person name="Lindquist E.A."/>
            <person name="Lipzen A."/>
            <person name="Lundell T."/>
            <person name="Morin E."/>
            <person name="Murat C."/>
            <person name="Sun H."/>
            <person name="Tunlid A."/>
            <person name="Henrissat B."/>
            <person name="Grigoriev I.V."/>
            <person name="Hibbett D.S."/>
            <person name="Martin F."/>
            <person name="Nordberg H.P."/>
            <person name="Cantor M.N."/>
            <person name="Hua S.X."/>
        </authorList>
    </citation>
    <scope>NUCLEOTIDE SEQUENCE [LARGE SCALE GENOMIC DNA]</scope>
    <source>
        <strain evidence="2 3">MUT 4182</strain>
    </source>
</reference>
<dbReference type="Proteomes" id="UP000054248">
    <property type="component" value="Unassembled WGS sequence"/>
</dbReference>
<reference evidence="3" key="2">
    <citation type="submission" date="2015-01" db="EMBL/GenBank/DDBJ databases">
        <title>Evolutionary Origins and Diversification of the Mycorrhizal Mutualists.</title>
        <authorList>
            <consortium name="DOE Joint Genome Institute"/>
            <consortium name="Mycorrhizal Genomics Consortium"/>
            <person name="Kohler A."/>
            <person name="Kuo A."/>
            <person name="Nagy L.G."/>
            <person name="Floudas D."/>
            <person name="Copeland A."/>
            <person name="Barry K.W."/>
            <person name="Cichocki N."/>
            <person name="Veneault-Fourrey C."/>
            <person name="LaButti K."/>
            <person name="Lindquist E.A."/>
            <person name="Lipzen A."/>
            <person name="Lundell T."/>
            <person name="Morin E."/>
            <person name="Murat C."/>
            <person name="Riley R."/>
            <person name="Ohm R."/>
            <person name="Sun H."/>
            <person name="Tunlid A."/>
            <person name="Henrissat B."/>
            <person name="Grigoriev I.V."/>
            <person name="Hibbett D.S."/>
            <person name="Martin F."/>
        </authorList>
    </citation>
    <scope>NUCLEOTIDE SEQUENCE [LARGE SCALE GENOMIC DNA]</scope>
    <source>
        <strain evidence="3">MUT 4182</strain>
    </source>
</reference>
<keyword evidence="3" id="KW-1185">Reference proteome</keyword>
<sequence>MSSTITYRPQTSLSSGFSNPDSLTQSTALGPSSGVHALQALCSMLRSSTWAQLLVVLHPFYWPQDFARLPRSPDLIDGPNATPG</sequence>
<evidence type="ECO:0000313" key="2">
    <source>
        <dbReference type="EMBL" id="KIO30026.1"/>
    </source>
</evidence>
<feature type="region of interest" description="Disordered" evidence="1">
    <location>
        <begin position="1"/>
        <end position="29"/>
    </location>
</feature>
<organism evidence="2 3">
    <name type="scientific">Tulasnella calospora MUT 4182</name>
    <dbReference type="NCBI Taxonomy" id="1051891"/>
    <lineage>
        <taxon>Eukaryota</taxon>
        <taxon>Fungi</taxon>
        <taxon>Dikarya</taxon>
        <taxon>Basidiomycota</taxon>
        <taxon>Agaricomycotina</taxon>
        <taxon>Agaricomycetes</taxon>
        <taxon>Cantharellales</taxon>
        <taxon>Tulasnellaceae</taxon>
        <taxon>Tulasnella</taxon>
    </lineage>
</organism>